<protein>
    <submittedName>
        <fullName evidence="4">Ankyrin-2</fullName>
    </submittedName>
</protein>
<reference evidence="4" key="1">
    <citation type="journal article" date="2023" name="GigaByte">
        <title>Genome assembly of the bearded iris, Iris pallida Lam.</title>
        <authorList>
            <person name="Bruccoleri R.E."/>
            <person name="Oakeley E.J."/>
            <person name="Faust A.M.E."/>
            <person name="Altorfer M."/>
            <person name="Dessus-Babus S."/>
            <person name="Burckhardt D."/>
            <person name="Oertli M."/>
            <person name="Naumann U."/>
            <person name="Petersen F."/>
            <person name="Wong J."/>
        </authorList>
    </citation>
    <scope>NUCLEOTIDE SEQUENCE</scope>
    <source>
        <strain evidence="4">GSM-AAB239-AS_SAM_17_03QT</strain>
    </source>
</reference>
<keyword evidence="2 3" id="KW-0040">ANK repeat</keyword>
<evidence type="ECO:0000313" key="5">
    <source>
        <dbReference type="Proteomes" id="UP001140949"/>
    </source>
</evidence>
<comment type="caution">
    <text evidence="4">The sequence shown here is derived from an EMBL/GenBank/DDBJ whole genome shotgun (WGS) entry which is preliminary data.</text>
</comment>
<evidence type="ECO:0000256" key="3">
    <source>
        <dbReference type="PROSITE-ProRule" id="PRU00023"/>
    </source>
</evidence>
<dbReference type="PROSITE" id="PS50297">
    <property type="entry name" value="ANK_REP_REGION"/>
    <property type="match status" value="4"/>
</dbReference>
<reference evidence="4" key="2">
    <citation type="submission" date="2023-04" db="EMBL/GenBank/DDBJ databases">
        <authorList>
            <person name="Bruccoleri R.E."/>
            <person name="Oakeley E.J."/>
            <person name="Faust A.-M."/>
            <person name="Dessus-Babus S."/>
            <person name="Altorfer M."/>
            <person name="Burckhardt D."/>
            <person name="Oertli M."/>
            <person name="Naumann U."/>
            <person name="Petersen F."/>
            <person name="Wong J."/>
        </authorList>
    </citation>
    <scope>NUCLEOTIDE SEQUENCE</scope>
    <source>
        <strain evidence="4">GSM-AAB239-AS_SAM_17_03QT</strain>
        <tissue evidence="4">Leaf</tissue>
    </source>
</reference>
<dbReference type="InterPro" id="IPR036770">
    <property type="entry name" value="Ankyrin_rpt-contain_sf"/>
</dbReference>
<gene>
    <name evidence="4" type="ORF">M6B38_196450</name>
</gene>
<dbReference type="InterPro" id="IPR002110">
    <property type="entry name" value="Ankyrin_rpt"/>
</dbReference>
<feature type="repeat" description="ANK" evidence="3">
    <location>
        <begin position="100"/>
        <end position="132"/>
    </location>
</feature>
<dbReference type="PANTHER" id="PTHR24123:SF139">
    <property type="entry name" value="ANKYRIN"/>
    <property type="match status" value="1"/>
</dbReference>
<keyword evidence="5" id="KW-1185">Reference proteome</keyword>
<dbReference type="SUPFAM" id="SSF48403">
    <property type="entry name" value="Ankyrin repeat"/>
    <property type="match status" value="1"/>
</dbReference>
<sequence>MAWCAVEYFESTGAILRMLLDHHSPDALHCGRSLLHHAILCSNPGAAEALLASGADHELPVAASRKYEFRPVHMAARLGQHAILRSLCDRGCDPDSRTGSGDTALMLCARYKRKDCVRVLVDAGADLSLVNDDGASAESVAASSRWRAGFRRAVLDAIRSGAAAHAAWSNASLFSYVMFAAGCGDAGALEALLVRADIDVDRQDESGLSPVMVAAREGHVDSFRVLVFGGANAGLANKAGETAVGLCRLSGSSELFEQVMLELTLEKGDVAGFYALHCAARRGDLLCVHLLSNRGHDVDQADEDGYTPLMLAAREGHAKVCQVLIACGAKCDVRTDGGGETALSLARKNGMAEAEGVVLDELARVTVSSGGRVRKHTKRGKGSPHGKTLAMVGATGVLRWGKSRRRNVVCKEAEVGGSRAFQKNRRRKGDALVPGLFRVVTTKAKEFHFVCEGGDDVAELWVRGITNATNAASAKGDIS</sequence>
<dbReference type="PROSITE" id="PS50088">
    <property type="entry name" value="ANK_REPEAT"/>
    <property type="match status" value="4"/>
</dbReference>
<proteinExistence type="predicted"/>
<feature type="repeat" description="ANK" evidence="3">
    <location>
        <begin position="271"/>
        <end position="303"/>
    </location>
</feature>
<feature type="repeat" description="ANK" evidence="3">
    <location>
        <begin position="304"/>
        <end position="336"/>
    </location>
</feature>
<dbReference type="Gene3D" id="1.25.40.20">
    <property type="entry name" value="Ankyrin repeat-containing domain"/>
    <property type="match status" value="3"/>
</dbReference>
<dbReference type="Proteomes" id="UP001140949">
    <property type="component" value="Unassembled WGS sequence"/>
</dbReference>
<keyword evidence="1" id="KW-0677">Repeat</keyword>
<dbReference type="SMART" id="SM00248">
    <property type="entry name" value="ANK"/>
    <property type="match status" value="6"/>
</dbReference>
<dbReference type="Pfam" id="PF12796">
    <property type="entry name" value="Ank_2"/>
    <property type="match status" value="2"/>
</dbReference>
<feature type="repeat" description="ANK" evidence="3">
    <location>
        <begin position="206"/>
        <end position="238"/>
    </location>
</feature>
<dbReference type="InterPro" id="IPR051165">
    <property type="entry name" value="Multifunctional_ANK_Repeat"/>
</dbReference>
<evidence type="ECO:0000256" key="2">
    <source>
        <dbReference type="ARBA" id="ARBA00023043"/>
    </source>
</evidence>
<dbReference type="AlphaFoldDB" id="A0AAX6ECU6"/>
<dbReference type="PANTHER" id="PTHR24123">
    <property type="entry name" value="ANKYRIN REPEAT-CONTAINING"/>
    <property type="match status" value="1"/>
</dbReference>
<evidence type="ECO:0000256" key="1">
    <source>
        <dbReference type="ARBA" id="ARBA00022737"/>
    </source>
</evidence>
<name>A0AAX6ECU6_IRIPA</name>
<organism evidence="4 5">
    <name type="scientific">Iris pallida</name>
    <name type="common">Sweet iris</name>
    <dbReference type="NCBI Taxonomy" id="29817"/>
    <lineage>
        <taxon>Eukaryota</taxon>
        <taxon>Viridiplantae</taxon>
        <taxon>Streptophyta</taxon>
        <taxon>Embryophyta</taxon>
        <taxon>Tracheophyta</taxon>
        <taxon>Spermatophyta</taxon>
        <taxon>Magnoliopsida</taxon>
        <taxon>Liliopsida</taxon>
        <taxon>Asparagales</taxon>
        <taxon>Iridaceae</taxon>
        <taxon>Iridoideae</taxon>
        <taxon>Irideae</taxon>
        <taxon>Iris</taxon>
    </lineage>
</organism>
<dbReference type="EMBL" id="JANAVB010037618">
    <property type="protein sequence ID" value="KAJ6801854.1"/>
    <property type="molecule type" value="Genomic_DNA"/>
</dbReference>
<evidence type="ECO:0000313" key="4">
    <source>
        <dbReference type="EMBL" id="KAJ6801854.1"/>
    </source>
</evidence>
<accession>A0AAX6ECU6</accession>
<dbReference type="Pfam" id="PF00023">
    <property type="entry name" value="Ank"/>
    <property type="match status" value="1"/>
</dbReference>